<protein>
    <submittedName>
        <fullName evidence="3">Glyoxalase</fullName>
    </submittedName>
</protein>
<reference evidence="3 4" key="1">
    <citation type="submission" date="2018-09" db="EMBL/GenBank/DDBJ databases">
        <title>Comparative genomics of Leucobacter spp.</title>
        <authorList>
            <person name="Reis A.C."/>
            <person name="Kolvenbach B.A."/>
            <person name="Corvini P.F.X."/>
            <person name="Nunes O.C."/>
        </authorList>
    </citation>
    <scope>NUCLEOTIDE SEQUENCE [LARGE SCALE GENOMIC DNA]</scope>
    <source>
        <strain evidence="3 4">TAN 31504</strain>
    </source>
</reference>
<dbReference type="PANTHER" id="PTHR43048">
    <property type="entry name" value="METHYLMALONYL-COA EPIMERASE"/>
    <property type="match status" value="1"/>
</dbReference>
<dbReference type="PROSITE" id="PS51819">
    <property type="entry name" value="VOC"/>
    <property type="match status" value="1"/>
</dbReference>
<dbReference type="InterPro" id="IPR004360">
    <property type="entry name" value="Glyas_Fos-R_dOase_dom"/>
</dbReference>
<dbReference type="RefSeq" id="WP_202345877.1">
    <property type="nucleotide sequence ID" value="NZ_BAAAPI010000010.1"/>
</dbReference>
<evidence type="ECO:0000313" key="4">
    <source>
        <dbReference type="Proteomes" id="UP001645859"/>
    </source>
</evidence>
<feature type="domain" description="VOC" evidence="2">
    <location>
        <begin position="6"/>
        <end position="153"/>
    </location>
</feature>
<proteinExistence type="predicted"/>
<dbReference type="EMBL" id="QYAC01000009">
    <property type="protein sequence ID" value="MBL3680599.1"/>
    <property type="molecule type" value="Genomic_DNA"/>
</dbReference>
<evidence type="ECO:0000256" key="1">
    <source>
        <dbReference type="ARBA" id="ARBA00022723"/>
    </source>
</evidence>
<evidence type="ECO:0000313" key="3">
    <source>
        <dbReference type="EMBL" id="MBL3680599.1"/>
    </source>
</evidence>
<keyword evidence="4" id="KW-1185">Reference proteome</keyword>
<keyword evidence="1" id="KW-0479">Metal-binding</keyword>
<evidence type="ECO:0000259" key="2">
    <source>
        <dbReference type="PROSITE" id="PS51819"/>
    </source>
</evidence>
<accession>A0ABS1SJ53</accession>
<dbReference type="InterPro" id="IPR037523">
    <property type="entry name" value="VOC_core"/>
</dbReference>
<organism evidence="3 4">
    <name type="scientific">Leucobacter chromiireducens subsp. solipictus</name>
    <dbReference type="NCBI Taxonomy" id="398235"/>
    <lineage>
        <taxon>Bacteria</taxon>
        <taxon>Bacillati</taxon>
        <taxon>Actinomycetota</taxon>
        <taxon>Actinomycetes</taxon>
        <taxon>Micrococcales</taxon>
        <taxon>Microbacteriaceae</taxon>
        <taxon>Leucobacter</taxon>
    </lineage>
</organism>
<dbReference type="Pfam" id="PF00903">
    <property type="entry name" value="Glyoxalase"/>
    <property type="match status" value="1"/>
</dbReference>
<name>A0ABS1SJ53_9MICO</name>
<gene>
    <name evidence="3" type="ORF">D3230_15055</name>
</gene>
<comment type="caution">
    <text evidence="3">The sequence shown here is derived from an EMBL/GenBank/DDBJ whole genome shotgun (WGS) entry which is preliminary data.</text>
</comment>
<sequence length="161" mass="17605">MTQFPSFSHVGITVPNLRDAVDWYRDTFGCYLLAGPIEVHEDDSPLGIAATGIYGAGFTRFAFAHMSGADGAGLEIFEFAAPAYQRPADSFEFWRSGVNHFAVTAHDVAGFAAQVVAAGGRQRSEVVVINPERGFEIVYCEDPWGNVFEVCSHPYPYMWGG</sequence>
<dbReference type="Gene3D" id="3.10.180.10">
    <property type="entry name" value="2,3-Dihydroxybiphenyl 1,2-Dioxygenase, domain 1"/>
    <property type="match status" value="1"/>
</dbReference>
<dbReference type="InterPro" id="IPR051785">
    <property type="entry name" value="MMCE/EMCE_epimerase"/>
</dbReference>
<dbReference type="Proteomes" id="UP001645859">
    <property type="component" value="Unassembled WGS sequence"/>
</dbReference>
<dbReference type="PANTHER" id="PTHR43048:SF6">
    <property type="entry name" value="BLR8189 PROTEIN"/>
    <property type="match status" value="1"/>
</dbReference>
<dbReference type="SUPFAM" id="SSF54593">
    <property type="entry name" value="Glyoxalase/Bleomycin resistance protein/Dihydroxybiphenyl dioxygenase"/>
    <property type="match status" value="1"/>
</dbReference>
<dbReference type="InterPro" id="IPR029068">
    <property type="entry name" value="Glyas_Bleomycin-R_OHBP_Dase"/>
</dbReference>